<proteinExistence type="predicted"/>
<evidence type="ECO:0000313" key="2">
    <source>
        <dbReference type="Proteomes" id="UP000694892"/>
    </source>
</evidence>
<protein>
    <submittedName>
        <fullName evidence="1">Uncharacterized protein</fullName>
    </submittedName>
</protein>
<dbReference type="EMBL" id="CM004466">
    <property type="protein sequence ID" value="OCU02252.1"/>
    <property type="molecule type" value="Genomic_DNA"/>
</dbReference>
<gene>
    <name evidence="1" type="ORF">XELAEV_18008013mg</name>
</gene>
<organism evidence="1 2">
    <name type="scientific">Xenopus laevis</name>
    <name type="common">African clawed frog</name>
    <dbReference type="NCBI Taxonomy" id="8355"/>
    <lineage>
        <taxon>Eukaryota</taxon>
        <taxon>Metazoa</taxon>
        <taxon>Chordata</taxon>
        <taxon>Craniata</taxon>
        <taxon>Vertebrata</taxon>
        <taxon>Euteleostomi</taxon>
        <taxon>Amphibia</taxon>
        <taxon>Batrachia</taxon>
        <taxon>Anura</taxon>
        <taxon>Pipoidea</taxon>
        <taxon>Pipidae</taxon>
        <taxon>Xenopodinae</taxon>
        <taxon>Xenopus</taxon>
        <taxon>Xenopus</taxon>
    </lineage>
</organism>
<dbReference type="Proteomes" id="UP000694892">
    <property type="component" value="Chromosome 1L"/>
</dbReference>
<evidence type="ECO:0000313" key="1">
    <source>
        <dbReference type="EMBL" id="OCU02252.1"/>
    </source>
</evidence>
<dbReference type="AlphaFoldDB" id="A0A974E3F4"/>
<name>A0A974E3F4_XENLA</name>
<sequence length="275" mass="32638">MTKPKKIGGIGVPHIFRYYMASVHRNPTMPWLEIENTSLTPMTMDQIIWIPGKDRDIPDHLPPITMHSLQTWDKFREKLHLSPCNSIFCTFLRNKKFPPGMETRDFLPWIDNKTHLCSTLVTEREIHTFSDLKDNFQIPNGQFFRYLQIRHFVTQTFLQDQNAHLISIIYNRFAEHNTTLAQPYMTKWEGDLQETTEKEQWQTIWDKAERGTFYHMWWTCKIVREFWKMVAHTLSAIFKLSIEPNPLSFLLALPLTTLKTSDSNKLVLIYQSMIM</sequence>
<reference evidence="2" key="1">
    <citation type="journal article" date="2016" name="Nature">
        <title>Genome evolution in the allotetraploid frog Xenopus laevis.</title>
        <authorList>
            <person name="Session A.M."/>
            <person name="Uno Y."/>
            <person name="Kwon T."/>
            <person name="Chapman J.A."/>
            <person name="Toyoda A."/>
            <person name="Takahashi S."/>
            <person name="Fukui A."/>
            <person name="Hikosaka A."/>
            <person name="Suzuki A."/>
            <person name="Kondo M."/>
            <person name="van Heeringen S.J."/>
            <person name="Quigley I."/>
            <person name="Heinz S."/>
            <person name="Ogino H."/>
            <person name="Ochi H."/>
            <person name="Hellsten U."/>
            <person name="Lyons J.B."/>
            <person name="Simakov O."/>
            <person name="Putnam N."/>
            <person name="Stites J."/>
            <person name="Kuroki Y."/>
            <person name="Tanaka T."/>
            <person name="Michiue T."/>
            <person name="Watanabe M."/>
            <person name="Bogdanovic O."/>
            <person name="Lister R."/>
            <person name="Georgiou G."/>
            <person name="Paranjpe S.S."/>
            <person name="van Kruijsbergen I."/>
            <person name="Shu S."/>
            <person name="Carlson J."/>
            <person name="Kinoshita T."/>
            <person name="Ohta Y."/>
            <person name="Mawaribuchi S."/>
            <person name="Jenkins J."/>
            <person name="Grimwood J."/>
            <person name="Schmutz J."/>
            <person name="Mitros T."/>
            <person name="Mozaffari S.V."/>
            <person name="Suzuki Y."/>
            <person name="Haramoto Y."/>
            <person name="Yamamoto T.S."/>
            <person name="Takagi C."/>
            <person name="Heald R."/>
            <person name="Miller K."/>
            <person name="Haudenschild C."/>
            <person name="Kitzman J."/>
            <person name="Nakayama T."/>
            <person name="Izutsu Y."/>
            <person name="Robert J."/>
            <person name="Fortriede J."/>
            <person name="Burns K."/>
            <person name="Lotay V."/>
            <person name="Karimi K."/>
            <person name="Yasuoka Y."/>
            <person name="Dichmann D.S."/>
            <person name="Flajnik M.F."/>
            <person name="Houston D.W."/>
            <person name="Shendure J."/>
            <person name="DuPasquier L."/>
            <person name="Vize P.D."/>
            <person name="Zorn A.M."/>
            <person name="Ito M."/>
            <person name="Marcotte E.M."/>
            <person name="Wallingford J.B."/>
            <person name="Ito Y."/>
            <person name="Asashima M."/>
            <person name="Ueno N."/>
            <person name="Matsuda Y."/>
            <person name="Veenstra G.J."/>
            <person name="Fujiyama A."/>
            <person name="Harland R.M."/>
            <person name="Taira M."/>
            <person name="Rokhsar D.S."/>
        </authorList>
    </citation>
    <scope>NUCLEOTIDE SEQUENCE [LARGE SCALE GENOMIC DNA]</scope>
    <source>
        <strain evidence="2">J</strain>
    </source>
</reference>
<accession>A0A974E3F4</accession>